<dbReference type="SMR" id="A0A2J8PH91"/>
<feature type="region of interest" description="Disordered" evidence="1">
    <location>
        <begin position="1"/>
        <end position="37"/>
    </location>
</feature>
<sequence>MQGKLQPPMEREARDGVPSGKARSASEPQALGTEECF</sequence>
<accession>A0A2J8PH91</accession>
<evidence type="ECO:0000256" key="1">
    <source>
        <dbReference type="SAM" id="MobiDB-lite"/>
    </source>
</evidence>
<proteinExistence type="predicted"/>
<gene>
    <name evidence="2" type="ORF">CK820_G0002437</name>
</gene>
<organism evidence="2 3">
    <name type="scientific">Pan troglodytes</name>
    <name type="common">Chimpanzee</name>
    <dbReference type="NCBI Taxonomy" id="9598"/>
    <lineage>
        <taxon>Eukaryota</taxon>
        <taxon>Metazoa</taxon>
        <taxon>Chordata</taxon>
        <taxon>Craniata</taxon>
        <taxon>Vertebrata</taxon>
        <taxon>Euteleostomi</taxon>
        <taxon>Mammalia</taxon>
        <taxon>Eutheria</taxon>
        <taxon>Euarchontoglires</taxon>
        <taxon>Primates</taxon>
        <taxon>Haplorrhini</taxon>
        <taxon>Catarrhini</taxon>
        <taxon>Hominidae</taxon>
        <taxon>Pan</taxon>
    </lineage>
</organism>
<protein>
    <submittedName>
        <fullName evidence="2">GNG2 isoform 2</fullName>
    </submittedName>
</protein>
<name>A0A2J8PH91_PANTR</name>
<evidence type="ECO:0000313" key="2">
    <source>
        <dbReference type="EMBL" id="PNI83378.1"/>
    </source>
</evidence>
<dbReference type="Proteomes" id="UP000236370">
    <property type="component" value="Unassembled WGS sequence"/>
</dbReference>
<dbReference type="EMBL" id="NBAG03000214">
    <property type="protein sequence ID" value="PNI83378.1"/>
    <property type="molecule type" value="Genomic_DNA"/>
</dbReference>
<comment type="caution">
    <text evidence="2">The sequence shown here is derived from an EMBL/GenBank/DDBJ whole genome shotgun (WGS) entry which is preliminary data.</text>
</comment>
<evidence type="ECO:0000313" key="3">
    <source>
        <dbReference type="Proteomes" id="UP000236370"/>
    </source>
</evidence>
<reference evidence="2 3" key="1">
    <citation type="submission" date="2017-12" db="EMBL/GenBank/DDBJ databases">
        <title>High-resolution comparative analysis of great ape genomes.</title>
        <authorList>
            <person name="Pollen A."/>
            <person name="Hastie A."/>
            <person name="Hormozdiari F."/>
            <person name="Dougherty M."/>
            <person name="Liu R."/>
            <person name="Chaisson M."/>
            <person name="Hoppe E."/>
            <person name="Hill C."/>
            <person name="Pang A."/>
            <person name="Hillier L."/>
            <person name="Baker C."/>
            <person name="Armstrong J."/>
            <person name="Shendure J."/>
            <person name="Paten B."/>
            <person name="Wilson R."/>
            <person name="Chao H."/>
            <person name="Schneider V."/>
            <person name="Ventura M."/>
            <person name="Kronenberg Z."/>
            <person name="Murali S."/>
            <person name="Gordon D."/>
            <person name="Cantsilieris S."/>
            <person name="Munson K."/>
            <person name="Nelson B."/>
            <person name="Raja A."/>
            <person name="Underwood J."/>
            <person name="Diekhans M."/>
            <person name="Fiddes I."/>
            <person name="Haussler D."/>
            <person name="Eichler E."/>
        </authorList>
    </citation>
    <scope>NUCLEOTIDE SEQUENCE [LARGE SCALE GENOMIC DNA]</scope>
    <source>
        <strain evidence="2">Yerkes chimp pedigree #C0471</strain>
    </source>
</reference>
<dbReference type="AlphaFoldDB" id="A0A2J8PH91"/>